<keyword evidence="1" id="KW-1134">Transmembrane beta strand</keyword>
<keyword evidence="1" id="KW-0472">Membrane</keyword>
<accession>A0A7H9AVD7</accession>
<evidence type="ECO:0000259" key="3">
    <source>
        <dbReference type="Pfam" id="PF07715"/>
    </source>
</evidence>
<protein>
    <submittedName>
        <fullName evidence="4">Plug domain-containing protein</fullName>
    </submittedName>
</protein>
<evidence type="ECO:0000256" key="1">
    <source>
        <dbReference type="PROSITE-ProRule" id="PRU01360"/>
    </source>
</evidence>
<name>A0A7H9AVD7_9FLAO</name>
<evidence type="ECO:0000256" key="2">
    <source>
        <dbReference type="SAM" id="SignalP"/>
    </source>
</evidence>
<dbReference type="Gene3D" id="2.170.130.10">
    <property type="entry name" value="TonB-dependent receptor, plug domain"/>
    <property type="match status" value="1"/>
</dbReference>
<evidence type="ECO:0000313" key="4">
    <source>
        <dbReference type="EMBL" id="QLG47152.1"/>
    </source>
</evidence>
<organism evidence="4 5">
    <name type="scientific">Costertonia aggregata</name>
    <dbReference type="NCBI Taxonomy" id="343403"/>
    <lineage>
        <taxon>Bacteria</taxon>
        <taxon>Pseudomonadati</taxon>
        <taxon>Bacteroidota</taxon>
        <taxon>Flavobacteriia</taxon>
        <taxon>Flavobacteriales</taxon>
        <taxon>Flavobacteriaceae</taxon>
        <taxon>Costertonia</taxon>
    </lineage>
</organism>
<keyword evidence="2" id="KW-0732">Signal</keyword>
<dbReference type="GO" id="GO:0009279">
    <property type="term" value="C:cell outer membrane"/>
    <property type="evidence" value="ECO:0007669"/>
    <property type="project" value="UniProtKB-SubCell"/>
</dbReference>
<keyword evidence="1" id="KW-0998">Cell outer membrane</keyword>
<dbReference type="SUPFAM" id="SSF56935">
    <property type="entry name" value="Porins"/>
    <property type="match status" value="1"/>
</dbReference>
<dbReference type="Proteomes" id="UP000509302">
    <property type="component" value="Chromosome"/>
</dbReference>
<dbReference type="PROSITE" id="PS52016">
    <property type="entry name" value="TONB_DEPENDENT_REC_3"/>
    <property type="match status" value="1"/>
</dbReference>
<dbReference type="Pfam" id="PF07715">
    <property type="entry name" value="Plug"/>
    <property type="match status" value="1"/>
</dbReference>
<dbReference type="InterPro" id="IPR037066">
    <property type="entry name" value="Plug_dom_sf"/>
</dbReference>
<keyword evidence="1" id="KW-0812">Transmembrane</keyword>
<sequence>MKNKSAFFIMLLWVTIINAQTQKVEVVKDLILNENQEEANVDTSFTLACKAGAIAIQDKALDSYLPFRIYTITNDDWALPQDMYNAIIAKVPGTTVYPNTNTGTNAIPNIRMRGDTNTVVIVDGVRYDASILNSLNVADIESVKISNNPVAENYFRYR</sequence>
<evidence type="ECO:0000313" key="5">
    <source>
        <dbReference type="Proteomes" id="UP000509302"/>
    </source>
</evidence>
<feature type="chain" id="PRO_5028941296" evidence="2">
    <location>
        <begin position="20"/>
        <end position="158"/>
    </location>
</feature>
<keyword evidence="5" id="KW-1185">Reference proteome</keyword>
<proteinExistence type="inferred from homology"/>
<dbReference type="InterPro" id="IPR012910">
    <property type="entry name" value="Plug_dom"/>
</dbReference>
<dbReference type="AlphaFoldDB" id="A0A7H9AVD7"/>
<dbReference type="RefSeq" id="WP_179243429.1">
    <property type="nucleotide sequence ID" value="NZ_CP058595.1"/>
</dbReference>
<gene>
    <name evidence="4" type="ORF">HYG79_17895</name>
</gene>
<comment type="subcellular location">
    <subcellularLocation>
        <location evidence="1">Cell outer membrane</location>
        <topology evidence="1">Multi-pass membrane protein</topology>
    </subcellularLocation>
</comment>
<dbReference type="InterPro" id="IPR039426">
    <property type="entry name" value="TonB-dep_rcpt-like"/>
</dbReference>
<feature type="domain" description="TonB-dependent receptor plug" evidence="3">
    <location>
        <begin position="85"/>
        <end position="149"/>
    </location>
</feature>
<reference evidence="4 5" key="1">
    <citation type="journal article" date="2006" name="Int. J. Syst. Evol. Microbiol.">
        <title>Costertonia aggregata gen. nov., sp. nov., a mesophilic marine bacterium of the family Flavobacteriaceae, isolated from a mature biofilm.</title>
        <authorList>
            <person name="Kwon K.K."/>
            <person name="Lee Y.K."/>
            <person name="Lee H.K."/>
        </authorList>
    </citation>
    <scope>NUCLEOTIDE SEQUENCE [LARGE SCALE GENOMIC DNA]</scope>
    <source>
        <strain evidence="4 5">KCCM 42265</strain>
    </source>
</reference>
<dbReference type="EMBL" id="CP058595">
    <property type="protein sequence ID" value="QLG47152.1"/>
    <property type="molecule type" value="Genomic_DNA"/>
</dbReference>
<keyword evidence="1" id="KW-0813">Transport</keyword>
<comment type="similarity">
    <text evidence="1">Belongs to the TonB-dependent receptor family.</text>
</comment>
<feature type="signal peptide" evidence="2">
    <location>
        <begin position="1"/>
        <end position="19"/>
    </location>
</feature>
<dbReference type="KEGG" id="cagg:HYG79_17895"/>